<name>A0AAW1V6E8_9CUCU</name>
<accession>A0AAW1V6E8</accession>
<dbReference type="Proteomes" id="UP001431783">
    <property type="component" value="Unassembled WGS sequence"/>
</dbReference>
<keyword evidence="2" id="KW-1185">Reference proteome</keyword>
<sequence length="226" mass="26229">MTVDQDAFLTSNRNDYKWPYPKPLTSRPSQPPQRTKPNNYYVAKLVEPYCHCDAHLYDPQMGRYRMLAKKENMLYKELEELSNQMALLSGEVLDHPCDTDDDKMETIYQTDYTKRGLNLVKYRKLQADIDSPVGVPVKTESIGIGQGYRDPHIFRYHAFQRPTIDVCPGVIFTRTPTLVDEWFAPRTGISEYQDTISKTGYGIIKSRQQYTEPLPSSRRRYGDPCL</sequence>
<evidence type="ECO:0000313" key="1">
    <source>
        <dbReference type="EMBL" id="KAK9890678.1"/>
    </source>
</evidence>
<organism evidence="1 2">
    <name type="scientific">Henosepilachna vigintioctopunctata</name>
    <dbReference type="NCBI Taxonomy" id="420089"/>
    <lineage>
        <taxon>Eukaryota</taxon>
        <taxon>Metazoa</taxon>
        <taxon>Ecdysozoa</taxon>
        <taxon>Arthropoda</taxon>
        <taxon>Hexapoda</taxon>
        <taxon>Insecta</taxon>
        <taxon>Pterygota</taxon>
        <taxon>Neoptera</taxon>
        <taxon>Endopterygota</taxon>
        <taxon>Coleoptera</taxon>
        <taxon>Polyphaga</taxon>
        <taxon>Cucujiformia</taxon>
        <taxon>Coccinelloidea</taxon>
        <taxon>Coccinellidae</taxon>
        <taxon>Epilachninae</taxon>
        <taxon>Epilachnini</taxon>
        <taxon>Henosepilachna</taxon>
    </lineage>
</organism>
<gene>
    <name evidence="1" type="ORF">WA026_012030</name>
</gene>
<evidence type="ECO:0000313" key="2">
    <source>
        <dbReference type="Proteomes" id="UP001431783"/>
    </source>
</evidence>
<proteinExistence type="predicted"/>
<comment type="caution">
    <text evidence="1">The sequence shown here is derived from an EMBL/GenBank/DDBJ whole genome shotgun (WGS) entry which is preliminary data.</text>
</comment>
<reference evidence="1 2" key="1">
    <citation type="submission" date="2023-03" db="EMBL/GenBank/DDBJ databases">
        <title>Genome insight into feeding habits of ladybird beetles.</title>
        <authorList>
            <person name="Li H.-S."/>
            <person name="Huang Y.-H."/>
            <person name="Pang H."/>
        </authorList>
    </citation>
    <scope>NUCLEOTIDE SEQUENCE [LARGE SCALE GENOMIC DNA]</scope>
    <source>
        <strain evidence="1">SYSU_2023b</strain>
        <tissue evidence="1">Whole body</tissue>
    </source>
</reference>
<protein>
    <submittedName>
        <fullName evidence="1">Uncharacterized protein</fullName>
    </submittedName>
</protein>
<dbReference type="AlphaFoldDB" id="A0AAW1V6E8"/>
<dbReference type="EMBL" id="JARQZJ010000126">
    <property type="protein sequence ID" value="KAK9890678.1"/>
    <property type="molecule type" value="Genomic_DNA"/>
</dbReference>